<organism evidence="1">
    <name type="scientific">Podoviridae sp. ctiuS14</name>
    <dbReference type="NCBI Taxonomy" id="2827620"/>
    <lineage>
        <taxon>Viruses</taxon>
        <taxon>Duplodnaviria</taxon>
        <taxon>Heunggongvirae</taxon>
        <taxon>Uroviricota</taxon>
        <taxon>Caudoviricetes</taxon>
    </lineage>
</organism>
<dbReference type="EMBL" id="BK015876">
    <property type="protein sequence ID" value="DAD71103.1"/>
    <property type="molecule type" value="Genomic_DNA"/>
</dbReference>
<proteinExistence type="predicted"/>
<accession>A0A8S5LMQ0</accession>
<name>A0A8S5LMQ0_9CAUD</name>
<evidence type="ECO:0000313" key="1">
    <source>
        <dbReference type="EMBL" id="DAD71103.1"/>
    </source>
</evidence>
<reference evidence="1" key="1">
    <citation type="journal article" date="2021" name="Proc. Natl. Acad. Sci. U.S.A.">
        <title>A Catalog of Tens of Thousands of Viruses from Human Metagenomes Reveals Hidden Associations with Chronic Diseases.</title>
        <authorList>
            <person name="Tisza M.J."/>
            <person name="Buck C.B."/>
        </authorList>
    </citation>
    <scope>NUCLEOTIDE SEQUENCE</scope>
    <source>
        <strain evidence="1">CtiuS14</strain>
    </source>
</reference>
<sequence>MTDEILMVSDEVLKSIADVWDKSDPLKGYLFLKNKTLNMNAETFLKYLKQFIEENGLQRDIPADFYKVLTEQETQKIEELNNDGEYYITRGPLKREISRRYRILDIPPSSFSSGEIVDNAIPTIYYNNDCFDLEIRKSLIFKESYNAFTLSRLFEALYGITRIPLRTQLSILGYKIPEIRKWLQRIQKKELCITFVGLGGMNLNVLENLLELCKDLDIRRPFEQLLIYENDVLEYHNTLRFSTTSLLMAKDRVMETKTKLAEFMPFPKAFLYHPKELNFLARTVHIANRRFTANDIPQRNIYFGAPDMETREAFFNSEASFFCAIHQNNTVSLWHQPKVDLSMQSETYGSIMLTEFFLNILDVTIQFIKALAENRGYEKDFCIYKNNFDAYEQLNNKGFIVPNYSVRSI</sequence>
<protein>
    <submittedName>
        <fullName evidence="1">Uncharacterized protein</fullName>
    </submittedName>
</protein>